<sequence length="352" mass="41298">MNSKKSNLETGELKECQEFTFTWSIHNYNFCTLEEDKYIESPEFVVDFLGDATWCLWLYPKGDYARGFVSCYLLASGKVFACYFTLSIRKSNGEFKEADKMSFDEHCTENGCSEFISHEELNGPDVFLLNDTFTIQCRIFKMDTDVPSSVNCYADSRIKILKLNYDWTLKDIEVSNQNSDKTTDITHCFGKIPSLKMHVLNFGFFDEDAIHFKLEMGAREERFYFVVCLIHVLDADGRVVHSARGDHLFKHSKTTEHWNFPLISKDKLYLNKNMYLPKGRLTLRCEISFSSDNQLENFNYRKTYVTETKKTDVLEQDQDVYIHHILVELDRYIVIQYIDQLNKQTFAYLSSY</sequence>
<dbReference type="AlphaFoldDB" id="A0AAV6TK76"/>
<dbReference type="SUPFAM" id="SSF49599">
    <property type="entry name" value="TRAF domain-like"/>
    <property type="match status" value="1"/>
</dbReference>
<dbReference type="Pfam" id="PF22486">
    <property type="entry name" value="MATH_2"/>
    <property type="match status" value="1"/>
</dbReference>
<dbReference type="InterPro" id="IPR008974">
    <property type="entry name" value="TRAF-like"/>
</dbReference>
<dbReference type="Proteomes" id="UP000827092">
    <property type="component" value="Unassembled WGS sequence"/>
</dbReference>
<dbReference type="InterPro" id="IPR002083">
    <property type="entry name" value="MATH/TRAF_dom"/>
</dbReference>
<evidence type="ECO:0000259" key="1">
    <source>
        <dbReference type="PROSITE" id="PS50144"/>
    </source>
</evidence>
<dbReference type="PROSITE" id="PS50144">
    <property type="entry name" value="MATH"/>
    <property type="match status" value="1"/>
</dbReference>
<keyword evidence="3" id="KW-1185">Reference proteome</keyword>
<name>A0AAV6TK76_9ARAC</name>
<dbReference type="PANTHER" id="PTHR46162:SF2">
    <property type="entry name" value="ANKYRIN REPEAT-CONTAINING PROTEIN-RELATED"/>
    <property type="match status" value="1"/>
</dbReference>
<dbReference type="PANTHER" id="PTHR46162">
    <property type="entry name" value="TRAF-LIKE FAMILY PROTEIN"/>
    <property type="match status" value="1"/>
</dbReference>
<proteinExistence type="predicted"/>
<feature type="domain" description="MATH" evidence="1">
    <location>
        <begin position="18"/>
        <end position="139"/>
    </location>
</feature>
<dbReference type="EMBL" id="JAFNEN010002961">
    <property type="protein sequence ID" value="KAG8172217.1"/>
    <property type="molecule type" value="Genomic_DNA"/>
</dbReference>
<comment type="caution">
    <text evidence="2">The sequence shown here is derived from an EMBL/GenBank/DDBJ whole genome shotgun (WGS) entry which is preliminary data.</text>
</comment>
<dbReference type="CDD" id="cd00121">
    <property type="entry name" value="MATH"/>
    <property type="match status" value="1"/>
</dbReference>
<dbReference type="Gene3D" id="2.60.210.10">
    <property type="entry name" value="Apoptosis, Tumor Necrosis Factor Receptor Associated Protein 2, Chain A"/>
    <property type="match status" value="1"/>
</dbReference>
<organism evidence="2 3">
    <name type="scientific">Oedothorax gibbosus</name>
    <dbReference type="NCBI Taxonomy" id="931172"/>
    <lineage>
        <taxon>Eukaryota</taxon>
        <taxon>Metazoa</taxon>
        <taxon>Ecdysozoa</taxon>
        <taxon>Arthropoda</taxon>
        <taxon>Chelicerata</taxon>
        <taxon>Arachnida</taxon>
        <taxon>Araneae</taxon>
        <taxon>Araneomorphae</taxon>
        <taxon>Entelegynae</taxon>
        <taxon>Araneoidea</taxon>
        <taxon>Linyphiidae</taxon>
        <taxon>Erigoninae</taxon>
        <taxon>Oedothorax</taxon>
    </lineage>
</organism>
<evidence type="ECO:0000313" key="2">
    <source>
        <dbReference type="EMBL" id="KAG8172217.1"/>
    </source>
</evidence>
<evidence type="ECO:0000313" key="3">
    <source>
        <dbReference type="Proteomes" id="UP000827092"/>
    </source>
</evidence>
<reference evidence="2 3" key="1">
    <citation type="journal article" date="2022" name="Nat. Ecol. Evol.">
        <title>A masculinizing supergene underlies an exaggerated male reproductive morph in a spider.</title>
        <authorList>
            <person name="Hendrickx F."/>
            <person name="De Corte Z."/>
            <person name="Sonet G."/>
            <person name="Van Belleghem S.M."/>
            <person name="Kostlbacher S."/>
            <person name="Vangestel C."/>
        </authorList>
    </citation>
    <scope>NUCLEOTIDE SEQUENCE [LARGE SCALE GENOMIC DNA]</scope>
    <source>
        <strain evidence="2">W744_W776</strain>
    </source>
</reference>
<gene>
    <name evidence="2" type="ORF">JTE90_012100</name>
</gene>
<dbReference type="SMART" id="SM00061">
    <property type="entry name" value="MATH"/>
    <property type="match status" value="1"/>
</dbReference>
<accession>A0AAV6TK76</accession>
<protein>
    <recommendedName>
        <fullName evidence="1">MATH domain-containing protein</fullName>
    </recommendedName>
</protein>